<protein>
    <recommendedName>
        <fullName evidence="12">D-2-hydroxyglutarate dehydrogenase</fullName>
        <ecNumber evidence="9">1.1.99.39</ecNumber>
    </recommendedName>
</protein>
<comment type="catalytic activity">
    <reaction evidence="10">
        <text>(R)-2-hydroxyglutarate + A = 2-oxoglutarate + AH2</text>
        <dbReference type="Rhea" id="RHEA:38295"/>
        <dbReference type="ChEBI" id="CHEBI:13193"/>
        <dbReference type="ChEBI" id="CHEBI:15801"/>
        <dbReference type="ChEBI" id="CHEBI:16810"/>
        <dbReference type="ChEBI" id="CHEBI:17499"/>
        <dbReference type="EC" id="1.1.99.39"/>
    </reaction>
    <physiologicalReaction direction="left-to-right" evidence="10">
        <dbReference type="Rhea" id="RHEA:38296"/>
    </physiologicalReaction>
</comment>
<dbReference type="PROSITE" id="PS00198">
    <property type="entry name" value="4FE4S_FER_1"/>
    <property type="match status" value="1"/>
</dbReference>
<sequence>MIIQAVNSSSLISSVYQDFLHTLQQTGFVGEIESDYATRTVFATDNSIYQRLPQAIVFPATVEDVSLLASLMAQPAFTEIVITARGGGTGTNGQSLTDGIVVDLSRHLNRVLEINVDERWARVQAGVVKDQLNALLKPHGLFFSPELSTSNRATIGGMINTDASGQGSCVYGKTRDHVIELDTVVVGGEQLHTQAITATELAQHTASLSEREASIYQSLDKLSSENAALIASTFPKLNRCLTGYDLAHLNEKGEFNLNSVICGSEGTLGFVVEAKLNLLPIPNYSVLINLRYPSFMDALRDAKTLMEHQPLSIETVDSRVLQLAQKDSVWQSVCEYFPDDSGNVLGINLIEFSGDSKSSVDTEVSAFLAYLEQDQSIARSGYTLAAGEDAVKRVYGMRKRAVGLLGNSQGEARPQPFIEDMAVPPENLADFIAELRDLLDGHELQYGMFGHVDAGVLHVRPALDMKDPEQAALIRPITDHAVKLIEKYGGLLWGEHGKGLRSEYVPQFFGDLYPAIQQVKSLFDPNNQLNPGKIASPLGSAKDALLKIDGVALRGEYDRQIAPSNWQSFGASMHCNGNGACYNYDVNDAMCPSWKATRQRIHSPKGRASAMREWLRLQQLSGVDAAEKERASADYSSWQQLKQAVTKKRRKAEDSFNHEVYDAMAGCLACKSCVGQCPVKVNIPELRSRFLFLYHQRYFRPLREYLVASLEFFIPYLSRVSPLYNGVMGQAWVKRLLAKTIGMVDSPLFDSEHPAFQANLQQWGVKTATAEELSQLSAAEKERCVVLVQDTFTRYFDTRVLAALVELMSELGYSVWLAKHLPNGKPLHVQGFRTAFAKTAQRNIDALNALAALNVTLVGLDPAMTLIYRQEYAALTNAGSVPEVLLPQEWLMKHLPESSASTASATYKLFMHCTEKTNAASSTAQWQAVFKRRGLPMSVVSTGCCGMSGTYGHELRNLDTSTTIFQQSWAPQLAQTQPNEEVLATGYSCRSQVKRMQDVRLKHPVEVLLDSVKQERATH</sequence>
<comment type="cofactor">
    <cofactor evidence="1">
        <name>FAD</name>
        <dbReference type="ChEBI" id="CHEBI:57692"/>
    </cofactor>
</comment>
<evidence type="ECO:0000256" key="12">
    <source>
        <dbReference type="ARBA" id="ARBA00067680"/>
    </source>
</evidence>
<proteinExistence type="inferred from homology"/>
<feature type="domain" description="4Fe-4S ferredoxin-type" evidence="13">
    <location>
        <begin position="657"/>
        <end position="689"/>
    </location>
</feature>
<dbReference type="OrthoDB" id="9811557at2"/>
<dbReference type="PANTHER" id="PTHR11748">
    <property type="entry name" value="D-LACTATE DEHYDROGENASE"/>
    <property type="match status" value="1"/>
</dbReference>
<dbReference type="GO" id="GO:0008720">
    <property type="term" value="F:D-lactate dehydrogenase (NAD+) activity"/>
    <property type="evidence" value="ECO:0007669"/>
    <property type="project" value="TreeGrafter"/>
</dbReference>
<evidence type="ECO:0000259" key="13">
    <source>
        <dbReference type="PROSITE" id="PS51379"/>
    </source>
</evidence>
<dbReference type="GO" id="GO:1903457">
    <property type="term" value="P:lactate catabolic process"/>
    <property type="evidence" value="ECO:0007669"/>
    <property type="project" value="TreeGrafter"/>
</dbReference>
<dbReference type="RefSeq" id="WP_014703359.1">
    <property type="nucleotide sequence ID" value="NC_017856.1"/>
</dbReference>
<evidence type="ECO:0000256" key="10">
    <source>
        <dbReference type="ARBA" id="ARBA00051291"/>
    </source>
</evidence>
<organism evidence="15 16">
    <name type="scientific">Methylophaga frappieri (strain ATCC BAA-2434 / DSM 25690 / JAM7)</name>
    <dbReference type="NCBI Taxonomy" id="754477"/>
    <lineage>
        <taxon>Bacteria</taxon>
        <taxon>Pseudomonadati</taxon>
        <taxon>Pseudomonadota</taxon>
        <taxon>Gammaproteobacteria</taxon>
        <taxon>Thiotrichales</taxon>
        <taxon>Piscirickettsiaceae</taxon>
        <taxon>Methylophaga</taxon>
    </lineage>
</organism>
<dbReference type="HOGENOM" id="CLU_010756_1_0_6"/>
<evidence type="ECO:0000256" key="3">
    <source>
        <dbReference type="ARBA" id="ARBA00022630"/>
    </source>
</evidence>
<evidence type="ECO:0000256" key="11">
    <source>
        <dbReference type="ARBA" id="ARBA00060924"/>
    </source>
</evidence>
<evidence type="ECO:0000256" key="8">
    <source>
        <dbReference type="ARBA" id="ARBA00023014"/>
    </source>
</evidence>
<dbReference type="InterPro" id="IPR036318">
    <property type="entry name" value="FAD-bd_PCMH-like_sf"/>
</dbReference>
<reference evidence="15 16" key="1">
    <citation type="journal article" date="2012" name="J. Bacteriol.">
        <title>Complete genome sequences of Methylophaga sp. strain JAM1 and Methylophaga sp. strain JAM7.</title>
        <authorList>
            <person name="Villeneuve C."/>
            <person name="Martineau C."/>
            <person name="Mauffrey F."/>
            <person name="Villemur R."/>
        </authorList>
    </citation>
    <scope>NUCLEOTIDE SEQUENCE [LARGE SCALE GENOMIC DNA]</scope>
    <source>
        <strain evidence="15 16">JAM7</strain>
    </source>
</reference>
<dbReference type="InterPro" id="IPR016169">
    <property type="entry name" value="FAD-bd_PCMH_sub2"/>
</dbReference>
<keyword evidence="8" id="KW-0411">Iron-sulfur</keyword>
<keyword evidence="2" id="KW-0004">4Fe-4S</keyword>
<evidence type="ECO:0000256" key="1">
    <source>
        <dbReference type="ARBA" id="ARBA00001974"/>
    </source>
</evidence>
<dbReference type="InterPro" id="IPR016164">
    <property type="entry name" value="FAD-linked_Oxase-like_C"/>
</dbReference>
<dbReference type="PROSITE" id="PS51379">
    <property type="entry name" value="4FE4S_FER_2"/>
    <property type="match status" value="1"/>
</dbReference>
<comment type="similarity">
    <text evidence="11">In the N-terminal section; belongs to the FAD-binding oxidoreductase/transferase type 4 family.</text>
</comment>
<dbReference type="eggNOG" id="COG0277">
    <property type="taxonomic scope" value="Bacteria"/>
</dbReference>
<dbReference type="Pfam" id="PF01565">
    <property type="entry name" value="FAD_binding_4"/>
    <property type="match status" value="1"/>
</dbReference>
<dbReference type="Pfam" id="PF02913">
    <property type="entry name" value="FAD-oxidase_C"/>
    <property type="match status" value="1"/>
</dbReference>
<evidence type="ECO:0000313" key="16">
    <source>
        <dbReference type="Proteomes" id="UP000009145"/>
    </source>
</evidence>
<dbReference type="PATRIC" id="fig|754477.3.peg.758"/>
<dbReference type="eggNOG" id="COG0247">
    <property type="taxonomic scope" value="Bacteria"/>
</dbReference>
<evidence type="ECO:0000256" key="4">
    <source>
        <dbReference type="ARBA" id="ARBA00022723"/>
    </source>
</evidence>
<gene>
    <name evidence="15" type="ordered locus">Q7C_767</name>
</gene>
<evidence type="ECO:0000256" key="5">
    <source>
        <dbReference type="ARBA" id="ARBA00022827"/>
    </source>
</evidence>
<keyword evidence="5" id="KW-0274">FAD</keyword>
<dbReference type="PANTHER" id="PTHR11748:SF119">
    <property type="entry name" value="D-2-HYDROXYGLUTARATE DEHYDROGENASE"/>
    <property type="match status" value="1"/>
</dbReference>
<keyword evidence="16" id="KW-1185">Reference proteome</keyword>
<dbReference type="STRING" id="754477.Q7C_767"/>
<dbReference type="EC" id="1.1.99.39" evidence="9"/>
<dbReference type="InterPro" id="IPR017900">
    <property type="entry name" value="4Fe4S_Fe_S_CS"/>
</dbReference>
<dbReference type="GO" id="GO:0046872">
    <property type="term" value="F:metal ion binding"/>
    <property type="evidence" value="ECO:0007669"/>
    <property type="project" value="UniProtKB-KW"/>
</dbReference>
<dbReference type="InterPro" id="IPR016166">
    <property type="entry name" value="FAD-bd_PCMH"/>
</dbReference>
<dbReference type="InterPro" id="IPR006094">
    <property type="entry name" value="Oxid_FAD_bind_N"/>
</dbReference>
<dbReference type="GO" id="GO:0004458">
    <property type="term" value="F:D-lactate dehydrogenase (cytochrome) activity"/>
    <property type="evidence" value="ECO:0007669"/>
    <property type="project" value="TreeGrafter"/>
</dbReference>
<evidence type="ECO:0000313" key="15">
    <source>
        <dbReference type="EMBL" id="AFJ01938.1"/>
    </source>
</evidence>
<dbReference type="SUPFAM" id="SSF56176">
    <property type="entry name" value="FAD-binding/transporter-associated domain-like"/>
    <property type="match status" value="1"/>
</dbReference>
<evidence type="ECO:0000256" key="7">
    <source>
        <dbReference type="ARBA" id="ARBA00023004"/>
    </source>
</evidence>
<dbReference type="PROSITE" id="PS51387">
    <property type="entry name" value="FAD_PCMH"/>
    <property type="match status" value="1"/>
</dbReference>
<evidence type="ECO:0000256" key="9">
    <source>
        <dbReference type="ARBA" id="ARBA00039003"/>
    </source>
</evidence>
<dbReference type="GO" id="GO:0051539">
    <property type="term" value="F:4 iron, 4 sulfur cluster binding"/>
    <property type="evidence" value="ECO:0007669"/>
    <property type="project" value="UniProtKB-KW"/>
</dbReference>
<dbReference type="SUPFAM" id="SSF46548">
    <property type="entry name" value="alpha-helical ferredoxin"/>
    <property type="match status" value="1"/>
</dbReference>
<dbReference type="Proteomes" id="UP000009145">
    <property type="component" value="Chromosome"/>
</dbReference>
<dbReference type="FunFam" id="3.30.70.2740:FF:000003">
    <property type="entry name" value="Oxidoreductase, FAD-binding, putative"/>
    <property type="match status" value="1"/>
</dbReference>
<name>I1YG95_METFJ</name>
<dbReference type="InterPro" id="IPR004113">
    <property type="entry name" value="FAD-bd_oxidored_4_C"/>
</dbReference>
<keyword evidence="7" id="KW-0408">Iron</keyword>
<accession>I1YG95</accession>
<evidence type="ECO:0000256" key="6">
    <source>
        <dbReference type="ARBA" id="ARBA00023002"/>
    </source>
</evidence>
<keyword evidence="4" id="KW-0479">Metal-binding</keyword>
<dbReference type="InterPro" id="IPR017896">
    <property type="entry name" value="4Fe4S_Fe-S-bd"/>
</dbReference>
<evidence type="ECO:0000256" key="2">
    <source>
        <dbReference type="ARBA" id="ARBA00022485"/>
    </source>
</evidence>
<dbReference type="Gene3D" id="3.30.465.10">
    <property type="match status" value="1"/>
</dbReference>
<dbReference type="Gene3D" id="3.30.70.2740">
    <property type="match status" value="1"/>
</dbReference>
<dbReference type="AlphaFoldDB" id="I1YG95"/>
<dbReference type="GO" id="GO:0051990">
    <property type="term" value="F:(R)-2-hydroxyglutarate dehydrogenase activity"/>
    <property type="evidence" value="ECO:0007669"/>
    <property type="project" value="UniProtKB-EC"/>
</dbReference>
<dbReference type="SUPFAM" id="SSF55103">
    <property type="entry name" value="FAD-linked oxidases, C-terminal domain"/>
    <property type="match status" value="1"/>
</dbReference>
<keyword evidence="6" id="KW-0560">Oxidoreductase</keyword>
<dbReference type="KEGG" id="mec:Q7C_767"/>
<evidence type="ECO:0000259" key="14">
    <source>
        <dbReference type="PROSITE" id="PS51387"/>
    </source>
</evidence>
<dbReference type="GO" id="GO:0071949">
    <property type="term" value="F:FAD binding"/>
    <property type="evidence" value="ECO:0007669"/>
    <property type="project" value="InterPro"/>
</dbReference>
<keyword evidence="3" id="KW-0285">Flavoprotein</keyword>
<dbReference type="EMBL" id="CP003380">
    <property type="protein sequence ID" value="AFJ01938.1"/>
    <property type="molecule type" value="Genomic_DNA"/>
</dbReference>
<feature type="domain" description="FAD-binding PCMH-type" evidence="14">
    <location>
        <begin position="49"/>
        <end position="281"/>
    </location>
</feature>